<dbReference type="Gene3D" id="1.25.10.10">
    <property type="entry name" value="Leucine-rich Repeat Variant"/>
    <property type="match status" value="1"/>
</dbReference>
<feature type="region of interest" description="Disordered" evidence="2">
    <location>
        <begin position="626"/>
        <end position="650"/>
    </location>
</feature>
<sequence length="768" mass="83968">MASAAPTSGLEAAAGYLLERGLLLTALELKQELTETGQAVPAQLTSFFDAQCFPANIDDTKEEDPCLQRGSDAFVAAGKALHAPSASSASDRRSSSRAGTNRSAEQRVALLEYEVRIAKEELEVTKMRLSQMMLKQQRTDLTHTDGKPTGAEAVEVDGEERSDQTGEAVTQHFSDADRDSLNGLVWDYLHRSGYKHSAVTFSDETGTAQPVIRHPSAHLHLERLVRPVDTKAHPVADLCHALRVQEELRRENERLKGQLVEVRESRGEPLRTSLEGENAESSKTSGESTLRDGVEGEVVLDLPAPPLMRGDLRVTERDEERLIELLAQCLPNIAPFVLIPRRAALVPLLVAGYRLHSSPSARLTFLRHLIRLLPSPVVPSPSQATPTPDQRLAILRALVHIASAWHSAPEGETEALTVLADERRHASASRRQLVADAVGLLGRFCSARSVRGVLIPLVQVLAADPAVEVRAAALTALARLLVVFDPLDDPDGSEAMLEVLLDLMVQYLREPTGETAAALRAVIVRKWQRMKLPASFVASALMPRVMGYARETARRIAAGGVTASEHLSCVAQLTIYMEFLLFSMPFFIRALAEELNGLPLPRRQTETTSDTSASWPVLPRIVRPDEARAHQPHESPRLHLREQGGDGGDDVWAFEREADRMEWLGDGGASGSGEGRGLSRVEWEGIFDLGELTQRQAEDGPPPSADNHERMEPWPAALCATLQAHILERLDASGRIPCSVSLQHGSLSSSQQHKTNSSPTVRSLEASW</sequence>
<dbReference type="PROSITE" id="PS50077">
    <property type="entry name" value="HEAT_REPEAT"/>
    <property type="match status" value="1"/>
</dbReference>
<evidence type="ECO:0000313" key="3">
    <source>
        <dbReference type="EMBL" id="CEM36455.1"/>
    </source>
</evidence>
<name>A0A0G4GZJ9_VITBC</name>
<feature type="compositionally biased region" description="Basic and acidic residues" evidence="2">
    <location>
        <begin position="626"/>
        <end position="644"/>
    </location>
</feature>
<organism evidence="3 4">
    <name type="scientific">Vitrella brassicaformis (strain CCMP3155)</name>
    <dbReference type="NCBI Taxonomy" id="1169540"/>
    <lineage>
        <taxon>Eukaryota</taxon>
        <taxon>Sar</taxon>
        <taxon>Alveolata</taxon>
        <taxon>Colpodellida</taxon>
        <taxon>Vitrellaceae</taxon>
        <taxon>Vitrella</taxon>
    </lineage>
</organism>
<gene>
    <name evidence="3" type="ORF">Vbra_3412</name>
</gene>
<reference evidence="3 4" key="1">
    <citation type="submission" date="2014-11" db="EMBL/GenBank/DDBJ databases">
        <authorList>
            <person name="Zhu J."/>
            <person name="Qi W."/>
            <person name="Song R."/>
        </authorList>
    </citation>
    <scope>NUCLEOTIDE SEQUENCE [LARGE SCALE GENOMIC DNA]</scope>
</reference>
<feature type="compositionally biased region" description="Polar residues" evidence="2">
    <location>
        <begin position="279"/>
        <end position="288"/>
    </location>
</feature>
<dbReference type="PANTHER" id="PTHR32059:SF0">
    <property type="entry name" value="RAB11-BINDING PROTEIN RELCH"/>
    <property type="match status" value="1"/>
</dbReference>
<dbReference type="Pfam" id="PF08513">
    <property type="entry name" value="LisH"/>
    <property type="match status" value="1"/>
</dbReference>
<dbReference type="InParanoid" id="A0A0G4GZJ9"/>
<dbReference type="InterPro" id="IPR040362">
    <property type="entry name" value="RELCH"/>
</dbReference>
<dbReference type="GO" id="GO:0055037">
    <property type="term" value="C:recycling endosome"/>
    <property type="evidence" value="ECO:0007669"/>
    <property type="project" value="TreeGrafter"/>
</dbReference>
<keyword evidence="4" id="KW-1185">Reference proteome</keyword>
<dbReference type="PROSITE" id="PS50896">
    <property type="entry name" value="LISH"/>
    <property type="match status" value="1"/>
</dbReference>
<dbReference type="AlphaFoldDB" id="A0A0G4GZJ9"/>
<dbReference type="SUPFAM" id="SSF48371">
    <property type="entry name" value="ARM repeat"/>
    <property type="match status" value="1"/>
</dbReference>
<dbReference type="InterPro" id="IPR021133">
    <property type="entry name" value="HEAT_type_2"/>
</dbReference>
<accession>A0A0G4GZJ9</accession>
<evidence type="ECO:0000256" key="2">
    <source>
        <dbReference type="SAM" id="MobiDB-lite"/>
    </source>
</evidence>
<protein>
    <submittedName>
        <fullName evidence="3">Uncharacterized protein</fullName>
    </submittedName>
</protein>
<proteinExistence type="predicted"/>
<evidence type="ECO:0000313" key="4">
    <source>
        <dbReference type="Proteomes" id="UP000041254"/>
    </source>
</evidence>
<dbReference type="STRING" id="1169540.A0A0G4GZJ9"/>
<feature type="region of interest" description="Disordered" evidence="2">
    <location>
        <begin position="82"/>
        <end position="103"/>
    </location>
</feature>
<feature type="region of interest" description="Disordered" evidence="2">
    <location>
        <begin position="742"/>
        <end position="768"/>
    </location>
</feature>
<dbReference type="GO" id="GO:0032367">
    <property type="term" value="P:intracellular cholesterol transport"/>
    <property type="evidence" value="ECO:0007669"/>
    <property type="project" value="InterPro"/>
</dbReference>
<feature type="region of interest" description="Disordered" evidence="2">
    <location>
        <begin position="262"/>
        <end position="291"/>
    </location>
</feature>
<dbReference type="PANTHER" id="PTHR32059">
    <property type="entry name" value="RAB11-BINDING PROTEIN RELCH"/>
    <property type="match status" value="1"/>
</dbReference>
<dbReference type="InterPro" id="IPR016024">
    <property type="entry name" value="ARM-type_fold"/>
</dbReference>
<dbReference type="InterPro" id="IPR011989">
    <property type="entry name" value="ARM-like"/>
</dbReference>
<feature type="repeat" description="HEAT" evidence="1">
    <location>
        <begin position="454"/>
        <end position="486"/>
    </location>
</feature>
<dbReference type="EMBL" id="CDMY01000892">
    <property type="protein sequence ID" value="CEM36455.1"/>
    <property type="molecule type" value="Genomic_DNA"/>
</dbReference>
<dbReference type="GO" id="GO:0005802">
    <property type="term" value="C:trans-Golgi network"/>
    <property type="evidence" value="ECO:0007669"/>
    <property type="project" value="InterPro"/>
</dbReference>
<evidence type="ECO:0000256" key="1">
    <source>
        <dbReference type="PROSITE-ProRule" id="PRU00103"/>
    </source>
</evidence>
<dbReference type="OMA" id="HERMEPW"/>
<dbReference type="OrthoDB" id="1695393at2759"/>
<dbReference type="InterPro" id="IPR006594">
    <property type="entry name" value="LisH"/>
</dbReference>
<feature type="compositionally biased region" description="Low complexity" evidence="2">
    <location>
        <begin position="742"/>
        <end position="753"/>
    </location>
</feature>
<dbReference type="SMART" id="SM00667">
    <property type="entry name" value="LisH"/>
    <property type="match status" value="2"/>
</dbReference>
<dbReference type="VEuPathDB" id="CryptoDB:Vbra_3412"/>
<dbReference type="Gene3D" id="1.20.960.30">
    <property type="match status" value="1"/>
</dbReference>
<dbReference type="Proteomes" id="UP000041254">
    <property type="component" value="Unassembled WGS sequence"/>
</dbReference>